<feature type="compositionally biased region" description="Low complexity" evidence="1">
    <location>
        <begin position="160"/>
        <end position="178"/>
    </location>
</feature>
<feature type="compositionally biased region" description="Low complexity" evidence="1">
    <location>
        <begin position="86"/>
        <end position="101"/>
    </location>
</feature>
<feature type="compositionally biased region" description="Low complexity" evidence="1">
    <location>
        <begin position="109"/>
        <end position="120"/>
    </location>
</feature>
<dbReference type="Proteomes" id="UP001558713">
    <property type="component" value="Unassembled WGS sequence"/>
</dbReference>
<gene>
    <name evidence="2" type="ORF">V5N11_028695</name>
</gene>
<evidence type="ECO:0000313" key="3">
    <source>
        <dbReference type="Proteomes" id="UP001558713"/>
    </source>
</evidence>
<feature type="compositionally biased region" description="Basic and acidic residues" evidence="1">
    <location>
        <begin position="143"/>
        <end position="159"/>
    </location>
</feature>
<reference evidence="2 3" key="1">
    <citation type="submission" date="2024-04" db="EMBL/GenBank/DDBJ databases">
        <title>Genome assembly C_amara_ONT_v2.</title>
        <authorList>
            <person name="Yant L."/>
            <person name="Moore C."/>
            <person name="Slenker M."/>
        </authorList>
    </citation>
    <scope>NUCLEOTIDE SEQUENCE [LARGE SCALE GENOMIC DNA]</scope>
    <source>
        <tissue evidence="2">Leaf</tissue>
    </source>
</reference>
<keyword evidence="3" id="KW-1185">Reference proteome</keyword>
<accession>A0ABD1AQY1</accession>
<name>A0ABD1AQY1_CARAN</name>
<evidence type="ECO:0000256" key="1">
    <source>
        <dbReference type="SAM" id="MobiDB-lite"/>
    </source>
</evidence>
<feature type="compositionally biased region" description="Polar residues" evidence="1">
    <location>
        <begin position="58"/>
        <end position="72"/>
    </location>
</feature>
<protein>
    <submittedName>
        <fullName evidence="2">Uncharacterized protein</fullName>
    </submittedName>
</protein>
<comment type="caution">
    <text evidence="2">The sequence shown here is derived from an EMBL/GenBank/DDBJ whole genome shotgun (WGS) entry which is preliminary data.</text>
</comment>
<proteinExistence type="predicted"/>
<evidence type="ECO:0000313" key="2">
    <source>
        <dbReference type="EMBL" id="KAL1209142.1"/>
    </source>
</evidence>
<organism evidence="2 3">
    <name type="scientific">Cardamine amara subsp. amara</name>
    <dbReference type="NCBI Taxonomy" id="228776"/>
    <lineage>
        <taxon>Eukaryota</taxon>
        <taxon>Viridiplantae</taxon>
        <taxon>Streptophyta</taxon>
        <taxon>Embryophyta</taxon>
        <taxon>Tracheophyta</taxon>
        <taxon>Spermatophyta</taxon>
        <taxon>Magnoliopsida</taxon>
        <taxon>eudicotyledons</taxon>
        <taxon>Gunneridae</taxon>
        <taxon>Pentapetalae</taxon>
        <taxon>rosids</taxon>
        <taxon>malvids</taxon>
        <taxon>Brassicales</taxon>
        <taxon>Brassicaceae</taxon>
        <taxon>Cardamineae</taxon>
        <taxon>Cardamine</taxon>
    </lineage>
</organism>
<dbReference type="AlphaFoldDB" id="A0ABD1AQY1"/>
<dbReference type="EMBL" id="JBANAX010000427">
    <property type="protein sequence ID" value="KAL1209142.1"/>
    <property type="molecule type" value="Genomic_DNA"/>
</dbReference>
<sequence>MKPARKTTTTWLKDNAMDMARTKTVKDMARVRAMMRDMEWVRTVKEYGMGQNHEGYGLTQSRPVYGQSPTLNHRSHGGFLDGLFKGQTGQTGQSSLGSFLGKNKSQEANKGNNGHGKLLGQHQKKTHETNKSLNGLGMFINNGEKKQKRQSEQKKKNNNKDGSGSGNESGSSSGSDSD</sequence>
<feature type="region of interest" description="Disordered" evidence="1">
    <location>
        <begin position="54"/>
        <end position="178"/>
    </location>
</feature>